<evidence type="ECO:0000256" key="3">
    <source>
        <dbReference type="ARBA" id="ARBA00022692"/>
    </source>
</evidence>
<sequence>MYLVRKHCQWLFSVIVVFIIVSIYLVNMLLVQLQQEEYGWLRITYLVIYNIFAFMLAWSLLATMFSDPGRVPQLWGYFLTEQDNKKKIYCLNCHIFKPVRTHHCSTCKRCVLNMDHHCQWINNCVGFANRKFFMLMLFYINITTFFTIIGMIPKIIDIIKIIIYQHDKLYWFTDLLIVFTFCFAITVLIVIGNFTKVHIDLILVNSTTLENLDRKRQSKNDPNQTPQLNIYDMGEYYNWIQVFGSDYWLWPFPIFLKNYGPAGDGILWPSRYEHYISESKNNTQGASIAAQNSRVPANPQIQSQIKSNQKQDLNQQSTFSSSKIQDNQFNQSSHALVNSNGAQQGGFQQQQFKPELSYNTGINQSTANTSFKSTQNNMHFQSAYQQQPQRGNQNFYINNSAIYNNQQQPITGSYESRLPQSKLIQSINIQLDNFILNFRLPAKQILRFQAFLLPQIFRIQLNILLLRFFSQTYLLASCLLLYEKKILTMH</sequence>
<dbReference type="GO" id="GO:0016020">
    <property type="term" value="C:membrane"/>
    <property type="evidence" value="ECO:0007669"/>
    <property type="project" value="UniProtKB-SubCell"/>
</dbReference>
<feature type="transmembrane region" description="Helical" evidence="7">
    <location>
        <begin position="43"/>
        <end position="65"/>
    </location>
</feature>
<evidence type="ECO:0000256" key="6">
    <source>
        <dbReference type="ARBA" id="ARBA00023315"/>
    </source>
</evidence>
<dbReference type="Proteomes" id="UP000009168">
    <property type="component" value="Unassembled WGS sequence"/>
</dbReference>
<evidence type="ECO:0000313" key="10">
    <source>
        <dbReference type="Proteomes" id="UP000009168"/>
    </source>
</evidence>
<dbReference type="GO" id="GO:0019706">
    <property type="term" value="F:protein-cysteine S-palmitoyltransferase activity"/>
    <property type="evidence" value="ECO:0007669"/>
    <property type="project" value="UniProtKB-EC"/>
</dbReference>
<keyword evidence="2 7" id="KW-0808">Transferase</keyword>
<proteinExistence type="inferred from homology"/>
<comment type="similarity">
    <text evidence="7">Belongs to the DHHC palmitoyltransferase family.</text>
</comment>
<evidence type="ECO:0000313" key="9">
    <source>
        <dbReference type="EMBL" id="EAS03897.3"/>
    </source>
</evidence>
<keyword evidence="3 7" id="KW-0812">Transmembrane</keyword>
<organism evidence="9 10">
    <name type="scientific">Tetrahymena thermophila (strain SB210)</name>
    <dbReference type="NCBI Taxonomy" id="312017"/>
    <lineage>
        <taxon>Eukaryota</taxon>
        <taxon>Sar</taxon>
        <taxon>Alveolata</taxon>
        <taxon>Ciliophora</taxon>
        <taxon>Intramacronucleata</taxon>
        <taxon>Oligohymenophorea</taxon>
        <taxon>Hymenostomatida</taxon>
        <taxon>Tetrahymenina</taxon>
        <taxon>Tetrahymenidae</taxon>
        <taxon>Tetrahymena</taxon>
    </lineage>
</organism>
<evidence type="ECO:0000256" key="5">
    <source>
        <dbReference type="ARBA" id="ARBA00023136"/>
    </source>
</evidence>
<comment type="domain">
    <text evidence="7">The DHHC domain is required for palmitoyltransferase activity.</text>
</comment>
<keyword evidence="6 7" id="KW-0012">Acyltransferase</keyword>
<protein>
    <recommendedName>
        <fullName evidence="7">Palmitoyltransferase</fullName>
        <ecNumber evidence="7">2.3.1.225</ecNumber>
    </recommendedName>
</protein>
<comment type="subcellular location">
    <subcellularLocation>
        <location evidence="1">Membrane</location>
        <topology evidence="1">Multi-pass membrane protein</topology>
    </subcellularLocation>
</comment>
<feature type="transmembrane region" description="Helical" evidence="7">
    <location>
        <begin position="169"/>
        <end position="191"/>
    </location>
</feature>
<gene>
    <name evidence="9" type="ORF">TTHERM_00455360</name>
</gene>
<feature type="transmembrane region" description="Helical" evidence="7">
    <location>
        <begin position="12"/>
        <end position="31"/>
    </location>
</feature>
<accession>I7LX75</accession>
<dbReference type="KEGG" id="tet:TTHERM_00455360"/>
<evidence type="ECO:0000256" key="4">
    <source>
        <dbReference type="ARBA" id="ARBA00022989"/>
    </source>
</evidence>
<dbReference type="FunCoup" id="I7LX75">
    <property type="interactions" value="66"/>
</dbReference>
<dbReference type="RefSeq" id="XP_001024142.3">
    <property type="nucleotide sequence ID" value="XM_001024142.3"/>
</dbReference>
<keyword evidence="4 7" id="KW-1133">Transmembrane helix</keyword>
<evidence type="ECO:0000256" key="2">
    <source>
        <dbReference type="ARBA" id="ARBA00022679"/>
    </source>
</evidence>
<dbReference type="PANTHER" id="PTHR12246">
    <property type="entry name" value="PALMITOYLTRANSFERASE ZDHHC16"/>
    <property type="match status" value="1"/>
</dbReference>
<dbReference type="Pfam" id="PF01529">
    <property type="entry name" value="DHHC"/>
    <property type="match status" value="1"/>
</dbReference>
<dbReference type="EMBL" id="GG662464">
    <property type="protein sequence ID" value="EAS03897.3"/>
    <property type="molecule type" value="Genomic_DNA"/>
</dbReference>
<dbReference type="OrthoDB" id="292726at2759"/>
<evidence type="ECO:0000259" key="8">
    <source>
        <dbReference type="Pfam" id="PF01529"/>
    </source>
</evidence>
<name>I7LX75_TETTS</name>
<evidence type="ECO:0000256" key="7">
    <source>
        <dbReference type="RuleBase" id="RU079119"/>
    </source>
</evidence>
<keyword evidence="10" id="KW-1185">Reference proteome</keyword>
<dbReference type="InterPro" id="IPR039859">
    <property type="entry name" value="PFA4/ZDH16/20/ERF2-like"/>
</dbReference>
<dbReference type="PROSITE" id="PS50216">
    <property type="entry name" value="DHHC"/>
    <property type="match status" value="1"/>
</dbReference>
<keyword evidence="5 7" id="KW-0472">Membrane</keyword>
<comment type="catalytic activity">
    <reaction evidence="7">
        <text>L-cysteinyl-[protein] + hexadecanoyl-CoA = S-hexadecanoyl-L-cysteinyl-[protein] + CoA</text>
        <dbReference type="Rhea" id="RHEA:36683"/>
        <dbReference type="Rhea" id="RHEA-COMP:10131"/>
        <dbReference type="Rhea" id="RHEA-COMP:11032"/>
        <dbReference type="ChEBI" id="CHEBI:29950"/>
        <dbReference type="ChEBI" id="CHEBI:57287"/>
        <dbReference type="ChEBI" id="CHEBI:57379"/>
        <dbReference type="ChEBI" id="CHEBI:74151"/>
        <dbReference type="EC" id="2.3.1.225"/>
    </reaction>
</comment>
<evidence type="ECO:0000256" key="1">
    <source>
        <dbReference type="ARBA" id="ARBA00004141"/>
    </source>
</evidence>
<feature type="transmembrane region" description="Helical" evidence="7">
    <location>
        <begin position="132"/>
        <end position="157"/>
    </location>
</feature>
<dbReference type="InParanoid" id="I7LX75"/>
<dbReference type="EC" id="2.3.1.225" evidence="7"/>
<feature type="domain" description="Palmitoyltransferase DHHC" evidence="8">
    <location>
        <begin position="85"/>
        <end position="212"/>
    </location>
</feature>
<dbReference type="GeneID" id="7823406"/>
<dbReference type="STRING" id="312017.I7LX75"/>
<dbReference type="AlphaFoldDB" id="I7LX75"/>
<dbReference type="InterPro" id="IPR001594">
    <property type="entry name" value="Palmitoyltrfase_DHHC"/>
</dbReference>
<reference evidence="10" key="1">
    <citation type="journal article" date="2006" name="PLoS Biol.">
        <title>Macronuclear genome sequence of the ciliate Tetrahymena thermophila, a model eukaryote.</title>
        <authorList>
            <person name="Eisen J.A."/>
            <person name="Coyne R.S."/>
            <person name="Wu M."/>
            <person name="Wu D."/>
            <person name="Thiagarajan M."/>
            <person name="Wortman J.R."/>
            <person name="Badger J.H."/>
            <person name="Ren Q."/>
            <person name="Amedeo P."/>
            <person name="Jones K.M."/>
            <person name="Tallon L.J."/>
            <person name="Delcher A.L."/>
            <person name="Salzberg S.L."/>
            <person name="Silva J.C."/>
            <person name="Haas B.J."/>
            <person name="Majoros W.H."/>
            <person name="Farzad M."/>
            <person name="Carlton J.M."/>
            <person name="Smith R.K. Jr."/>
            <person name="Garg J."/>
            <person name="Pearlman R.E."/>
            <person name="Karrer K.M."/>
            <person name="Sun L."/>
            <person name="Manning G."/>
            <person name="Elde N.C."/>
            <person name="Turkewitz A.P."/>
            <person name="Asai D.J."/>
            <person name="Wilkes D.E."/>
            <person name="Wang Y."/>
            <person name="Cai H."/>
            <person name="Collins K."/>
            <person name="Stewart B.A."/>
            <person name="Lee S.R."/>
            <person name="Wilamowska K."/>
            <person name="Weinberg Z."/>
            <person name="Ruzzo W.L."/>
            <person name="Wloga D."/>
            <person name="Gaertig J."/>
            <person name="Frankel J."/>
            <person name="Tsao C.-C."/>
            <person name="Gorovsky M.A."/>
            <person name="Keeling P.J."/>
            <person name="Waller R.F."/>
            <person name="Patron N.J."/>
            <person name="Cherry J.M."/>
            <person name="Stover N.A."/>
            <person name="Krieger C.J."/>
            <person name="del Toro C."/>
            <person name="Ryder H.F."/>
            <person name="Williamson S.C."/>
            <person name="Barbeau R.A."/>
            <person name="Hamilton E.P."/>
            <person name="Orias E."/>
        </authorList>
    </citation>
    <scope>NUCLEOTIDE SEQUENCE [LARGE SCALE GENOMIC DNA]</scope>
    <source>
        <strain evidence="10">SB210</strain>
    </source>
</reference>